<dbReference type="Proteomes" id="UP000289152">
    <property type="component" value="Unassembled WGS sequence"/>
</dbReference>
<dbReference type="STRING" id="5217.A0A4Q1BSU1"/>
<sequence>MSFGRPGGFAAALKVSPPDRGSFPLDHDGECKNFMLQYLQCLKINQSDNGQCRLESKRYLLCRMEKGLMEKDDMANLGLGDVTDPLPPPQLQSPLSTPVTSKVNNPDKMQRI</sequence>
<dbReference type="EMBL" id="SDIL01000013">
    <property type="protein sequence ID" value="RXK40972.1"/>
    <property type="molecule type" value="Genomic_DNA"/>
</dbReference>
<dbReference type="AlphaFoldDB" id="A0A4Q1BSU1"/>
<gene>
    <name evidence="7" type="ORF">M231_01820</name>
</gene>
<dbReference type="PANTHER" id="PTHR21107:SF2">
    <property type="entry name" value="CYTOCHROME C OXIDASE ASSEMBLY PROTEIN COX19"/>
    <property type="match status" value="1"/>
</dbReference>
<feature type="region of interest" description="Disordered" evidence="6">
    <location>
        <begin position="79"/>
        <end position="112"/>
    </location>
</feature>
<evidence type="ECO:0000256" key="4">
    <source>
        <dbReference type="ARBA" id="ARBA00037279"/>
    </source>
</evidence>
<organism evidence="7 8">
    <name type="scientific">Tremella mesenterica</name>
    <name type="common">Jelly fungus</name>
    <dbReference type="NCBI Taxonomy" id="5217"/>
    <lineage>
        <taxon>Eukaryota</taxon>
        <taxon>Fungi</taxon>
        <taxon>Dikarya</taxon>
        <taxon>Basidiomycota</taxon>
        <taxon>Agaricomycotina</taxon>
        <taxon>Tremellomycetes</taxon>
        <taxon>Tremellales</taxon>
        <taxon>Tremellaceae</taxon>
        <taxon>Tremella</taxon>
    </lineage>
</organism>
<keyword evidence="2" id="KW-0963">Cytoplasm</keyword>
<evidence type="ECO:0000256" key="1">
    <source>
        <dbReference type="ARBA" id="ARBA00004496"/>
    </source>
</evidence>
<dbReference type="FunCoup" id="A0A4Q1BSU1">
    <property type="interactions" value="166"/>
</dbReference>
<dbReference type="VEuPathDB" id="FungiDB:TREMEDRAFT_27057"/>
<evidence type="ECO:0000256" key="5">
    <source>
        <dbReference type="ARBA" id="ARBA00038223"/>
    </source>
</evidence>
<dbReference type="InParanoid" id="A0A4Q1BSU1"/>
<evidence type="ECO:0000313" key="8">
    <source>
        <dbReference type="Proteomes" id="UP000289152"/>
    </source>
</evidence>
<evidence type="ECO:0000313" key="7">
    <source>
        <dbReference type="EMBL" id="RXK40972.1"/>
    </source>
</evidence>
<comment type="function">
    <text evidence="4">Required for the assembly of mitochondrial cytochrome c oxidase.</text>
</comment>
<accession>A0A4Q1BSU1</accession>
<proteinExistence type="inferred from homology"/>
<comment type="subcellular location">
    <subcellularLocation>
        <location evidence="1">Cytoplasm</location>
    </subcellularLocation>
</comment>
<comment type="caution">
    <text evidence="7">The sequence shown here is derived from an EMBL/GenBank/DDBJ whole genome shotgun (WGS) entry which is preliminary data.</text>
</comment>
<name>A0A4Q1BSU1_TREME</name>
<dbReference type="OrthoDB" id="268594at2759"/>
<protein>
    <submittedName>
        <fullName evidence="7">Cytochrome c oxidase assembly protein COX19</fullName>
    </submittedName>
</protein>
<evidence type="ECO:0000256" key="3">
    <source>
        <dbReference type="ARBA" id="ARBA00023157"/>
    </source>
</evidence>
<evidence type="ECO:0000256" key="2">
    <source>
        <dbReference type="ARBA" id="ARBA00022490"/>
    </source>
</evidence>
<evidence type="ECO:0000256" key="6">
    <source>
        <dbReference type="SAM" id="MobiDB-lite"/>
    </source>
</evidence>
<dbReference type="GO" id="GO:0005758">
    <property type="term" value="C:mitochondrial intermembrane space"/>
    <property type="evidence" value="ECO:0007669"/>
    <property type="project" value="TreeGrafter"/>
</dbReference>
<comment type="similarity">
    <text evidence="5">Belongs to the COX19 family.</text>
</comment>
<dbReference type="GO" id="GO:0033617">
    <property type="term" value="P:mitochondrial respiratory chain complex IV assembly"/>
    <property type="evidence" value="ECO:0007669"/>
    <property type="project" value="TreeGrafter"/>
</dbReference>
<dbReference type="InterPro" id="IPR051383">
    <property type="entry name" value="COX19"/>
</dbReference>
<dbReference type="OMA" id="GTNDEAC"/>
<dbReference type="PANTHER" id="PTHR21107">
    <property type="entry name" value="CYTOCHROME C OXIDASE ASSEMBLY PROTEIN COX19"/>
    <property type="match status" value="1"/>
</dbReference>
<reference evidence="7 8" key="1">
    <citation type="submission" date="2016-06" db="EMBL/GenBank/DDBJ databases">
        <title>Evolution of pathogenesis and genome organization in the Tremellales.</title>
        <authorList>
            <person name="Cuomo C."/>
            <person name="Litvintseva A."/>
            <person name="Heitman J."/>
            <person name="Chen Y."/>
            <person name="Sun S."/>
            <person name="Springer D."/>
            <person name="Dromer F."/>
            <person name="Young S."/>
            <person name="Zeng Q."/>
            <person name="Chapman S."/>
            <person name="Gujja S."/>
            <person name="Saif S."/>
            <person name="Birren B."/>
        </authorList>
    </citation>
    <scope>NUCLEOTIDE SEQUENCE [LARGE SCALE GENOMIC DNA]</scope>
    <source>
        <strain evidence="7 8">ATCC 28783</strain>
    </source>
</reference>
<keyword evidence="8" id="KW-1185">Reference proteome</keyword>
<keyword evidence="3" id="KW-1015">Disulfide bond</keyword>
<dbReference type="PROSITE" id="PS51808">
    <property type="entry name" value="CHCH"/>
    <property type="match status" value="1"/>
</dbReference>